<evidence type="ECO:0000313" key="4">
    <source>
        <dbReference type="EMBL" id="SDN06183.1"/>
    </source>
</evidence>
<dbReference type="NCBIfam" id="NF033564">
    <property type="entry name" value="transpos_ISAs1"/>
    <property type="match status" value="1"/>
</dbReference>
<dbReference type="OrthoDB" id="3867913at2"/>
<feature type="domain" description="Transposase IS4-like" evidence="1">
    <location>
        <begin position="113"/>
        <end position="344"/>
    </location>
</feature>
<proteinExistence type="predicted"/>
<accession>A0A1G9VYG8</accession>
<reference evidence="3 5" key="1">
    <citation type="submission" date="2016-10" db="EMBL/GenBank/DDBJ databases">
        <authorList>
            <person name="de Groot N.N."/>
        </authorList>
    </citation>
    <scope>NUCLEOTIDE SEQUENCE [LARGE SCALE GENOMIC DNA]</scope>
    <source>
        <strain evidence="3 5">KPR-7B</strain>
    </source>
</reference>
<dbReference type="GO" id="GO:0004803">
    <property type="term" value="F:transposase activity"/>
    <property type="evidence" value="ECO:0007669"/>
    <property type="project" value="InterPro"/>
</dbReference>
<dbReference type="GO" id="GO:0006313">
    <property type="term" value="P:DNA transposition"/>
    <property type="evidence" value="ECO:0007669"/>
    <property type="project" value="InterPro"/>
</dbReference>
<organism evidence="3 5">
    <name type="scientific">Actinomyces ruminicola</name>
    <dbReference type="NCBI Taxonomy" id="332524"/>
    <lineage>
        <taxon>Bacteria</taxon>
        <taxon>Bacillati</taxon>
        <taxon>Actinomycetota</taxon>
        <taxon>Actinomycetes</taxon>
        <taxon>Actinomycetales</taxon>
        <taxon>Actinomycetaceae</taxon>
        <taxon>Actinomyces</taxon>
    </lineage>
</organism>
<dbReference type="AlphaFoldDB" id="A0A1G9VYG8"/>
<dbReference type="EMBL" id="FNHU01000012">
    <property type="protein sequence ID" value="SDN06183.1"/>
    <property type="molecule type" value="Genomic_DNA"/>
</dbReference>
<name>A0A1G9VYG8_9ACTO</name>
<gene>
    <name evidence="3" type="ORF">SAMN04487766_106190</name>
    <name evidence="4" type="ORF">SAMN04487766_1121</name>
</gene>
<protein>
    <submittedName>
        <fullName evidence="3">DDE_Tnp_1-associated</fullName>
    </submittedName>
</protein>
<evidence type="ECO:0000313" key="5">
    <source>
        <dbReference type="Proteomes" id="UP000199671"/>
    </source>
</evidence>
<dbReference type="EMBL" id="FNHU01000006">
    <property type="protein sequence ID" value="SDM77183.1"/>
    <property type="molecule type" value="Genomic_DNA"/>
</dbReference>
<dbReference type="InterPro" id="IPR002559">
    <property type="entry name" value="Transposase_11"/>
</dbReference>
<feature type="domain" description="H repeat-associated protein N-terminal" evidence="2">
    <location>
        <begin position="17"/>
        <end position="104"/>
    </location>
</feature>
<dbReference type="InterPro" id="IPR032806">
    <property type="entry name" value="YbfD_N"/>
</dbReference>
<dbReference type="InterPro" id="IPR047647">
    <property type="entry name" value="ISAs1_transpos"/>
</dbReference>
<evidence type="ECO:0000259" key="2">
    <source>
        <dbReference type="Pfam" id="PF13808"/>
    </source>
</evidence>
<dbReference type="GO" id="GO:0003677">
    <property type="term" value="F:DNA binding"/>
    <property type="evidence" value="ECO:0007669"/>
    <property type="project" value="InterPro"/>
</dbReference>
<evidence type="ECO:0000259" key="1">
    <source>
        <dbReference type="Pfam" id="PF01609"/>
    </source>
</evidence>
<dbReference type="Pfam" id="PF13808">
    <property type="entry name" value="DDE_Tnp_1_assoc"/>
    <property type="match status" value="1"/>
</dbReference>
<dbReference type="Pfam" id="PF01609">
    <property type="entry name" value="DDE_Tnp_1"/>
    <property type="match status" value="1"/>
</dbReference>
<dbReference type="Proteomes" id="UP000199671">
    <property type="component" value="Unassembled WGS sequence"/>
</dbReference>
<sequence length="377" mass="41073">MSSSPTPALSRQPLVGVFATVPDPRDRRGVRHRLDVVLALAAVGVLAGCRTLLAIWEHIADLDPGDLAELGIEEDRPLPSESTIRRSLQVLDADDLDARIASWVLTRAGNINGRRVISVDGKTMRGAKNSTDGAAPHLISALDQGTGAVLAQQRVADKTSEVPALKDLLAPHDLTGAVVTADALHTQRHTAGWIRDRGADYVLTVKGNQPGLKAKLKALPWADVPAVSGVDRSHGRRVRRTIKAVQAPKWVEFPGAAQVLQVRRTRTTKKNGKSKRTTEVVYLICSIPMPDAQPEQVAAWIQGHWAIENRLHWVRDVTFDEDNHQLRTGNAPQAMATLRNLAISLIRLAYRNTQSIASTTRAIARKPTKAIKLLTTP</sequence>
<evidence type="ECO:0000313" key="3">
    <source>
        <dbReference type="EMBL" id="SDM77183.1"/>
    </source>
</evidence>
<dbReference type="InterPro" id="IPR051698">
    <property type="entry name" value="Transposase_11-like"/>
</dbReference>
<dbReference type="PANTHER" id="PTHR30298">
    <property type="entry name" value="H REPEAT-ASSOCIATED PREDICTED TRANSPOSASE"/>
    <property type="match status" value="1"/>
</dbReference>
<dbReference type="PANTHER" id="PTHR30298:SF0">
    <property type="entry name" value="PROTEIN YBFL-RELATED"/>
    <property type="match status" value="1"/>
</dbReference>